<reference evidence="2 3" key="1">
    <citation type="journal article" date="2023" name="Plants (Basel)">
        <title>Bridging the Gap: Combining Genomics and Transcriptomics Approaches to Understand Stylosanthes scabra, an Orphan Legume from the Brazilian Caatinga.</title>
        <authorList>
            <person name="Ferreira-Neto J.R.C."/>
            <person name="da Silva M.D."/>
            <person name="Binneck E."/>
            <person name="de Melo N.F."/>
            <person name="da Silva R.H."/>
            <person name="de Melo A.L.T.M."/>
            <person name="Pandolfi V."/>
            <person name="Bustamante F.O."/>
            <person name="Brasileiro-Vidal A.C."/>
            <person name="Benko-Iseppon A.M."/>
        </authorList>
    </citation>
    <scope>NUCLEOTIDE SEQUENCE [LARGE SCALE GENOMIC DNA]</scope>
    <source>
        <tissue evidence="2">Leaves</tissue>
    </source>
</reference>
<dbReference type="Proteomes" id="UP001341840">
    <property type="component" value="Unassembled WGS sequence"/>
</dbReference>
<gene>
    <name evidence="2" type="ORF">PIB30_051856</name>
</gene>
<feature type="compositionally biased region" description="Polar residues" evidence="1">
    <location>
        <begin position="55"/>
        <end position="72"/>
    </location>
</feature>
<dbReference type="EMBL" id="JASCZI010030579">
    <property type="protein sequence ID" value="MED6123710.1"/>
    <property type="molecule type" value="Genomic_DNA"/>
</dbReference>
<sequence length="118" mass="12584">MKCVKYSQGHHHAVRGWGLCLAAAGDSGIELGDLGIEPGVAAVGEAWWETLLTQSRRSASAPKSCTYRSMPSSAGRPPMTGTRERSQESTPSRHKRPPLEPSSDDASLPVVRSLCLAV</sequence>
<comment type="caution">
    <text evidence="2">The sequence shown here is derived from an EMBL/GenBank/DDBJ whole genome shotgun (WGS) entry which is preliminary data.</text>
</comment>
<keyword evidence="3" id="KW-1185">Reference proteome</keyword>
<evidence type="ECO:0000313" key="2">
    <source>
        <dbReference type="EMBL" id="MED6123710.1"/>
    </source>
</evidence>
<proteinExistence type="predicted"/>
<feature type="region of interest" description="Disordered" evidence="1">
    <location>
        <begin position="55"/>
        <end position="107"/>
    </location>
</feature>
<organism evidence="2 3">
    <name type="scientific">Stylosanthes scabra</name>
    <dbReference type="NCBI Taxonomy" id="79078"/>
    <lineage>
        <taxon>Eukaryota</taxon>
        <taxon>Viridiplantae</taxon>
        <taxon>Streptophyta</taxon>
        <taxon>Embryophyta</taxon>
        <taxon>Tracheophyta</taxon>
        <taxon>Spermatophyta</taxon>
        <taxon>Magnoliopsida</taxon>
        <taxon>eudicotyledons</taxon>
        <taxon>Gunneridae</taxon>
        <taxon>Pentapetalae</taxon>
        <taxon>rosids</taxon>
        <taxon>fabids</taxon>
        <taxon>Fabales</taxon>
        <taxon>Fabaceae</taxon>
        <taxon>Papilionoideae</taxon>
        <taxon>50 kb inversion clade</taxon>
        <taxon>dalbergioids sensu lato</taxon>
        <taxon>Dalbergieae</taxon>
        <taxon>Pterocarpus clade</taxon>
        <taxon>Stylosanthes</taxon>
    </lineage>
</organism>
<name>A0ABU6RI67_9FABA</name>
<accession>A0ABU6RI67</accession>
<evidence type="ECO:0000313" key="3">
    <source>
        <dbReference type="Proteomes" id="UP001341840"/>
    </source>
</evidence>
<protein>
    <submittedName>
        <fullName evidence="2">Uncharacterized protein</fullName>
    </submittedName>
</protein>
<evidence type="ECO:0000256" key="1">
    <source>
        <dbReference type="SAM" id="MobiDB-lite"/>
    </source>
</evidence>